<accession>A0A2V3VNG4</accession>
<evidence type="ECO:0000313" key="2">
    <source>
        <dbReference type="EMBL" id="PXW82348.1"/>
    </source>
</evidence>
<comment type="caution">
    <text evidence="2">The sequence shown here is derived from an EMBL/GenBank/DDBJ whole genome shotgun (WGS) entry which is preliminary data.</text>
</comment>
<evidence type="ECO:0000313" key="3">
    <source>
        <dbReference type="Proteomes" id="UP000247978"/>
    </source>
</evidence>
<dbReference type="InterPro" id="IPR008719">
    <property type="entry name" value="N2O_reductase_NosL"/>
</dbReference>
<dbReference type="RefSeq" id="WP_110397147.1">
    <property type="nucleotide sequence ID" value="NZ_JBHUHB010000001.1"/>
</dbReference>
<dbReference type="OrthoDB" id="9792749at2"/>
<organism evidence="2 3">
    <name type="scientific">Pseudogracilibacillus auburnensis</name>
    <dbReference type="NCBI Taxonomy" id="1494959"/>
    <lineage>
        <taxon>Bacteria</taxon>
        <taxon>Bacillati</taxon>
        <taxon>Bacillota</taxon>
        <taxon>Bacilli</taxon>
        <taxon>Bacillales</taxon>
        <taxon>Bacillaceae</taxon>
        <taxon>Pseudogracilibacillus</taxon>
    </lineage>
</organism>
<dbReference type="Gene3D" id="3.30.70.2050">
    <property type="match status" value="1"/>
</dbReference>
<gene>
    <name evidence="2" type="ORF">DFR56_11935</name>
</gene>
<dbReference type="AlphaFoldDB" id="A0A2V3VNG4"/>
<dbReference type="PANTHER" id="PTHR41247">
    <property type="entry name" value="HTH-TYPE TRANSCRIPTIONAL REPRESSOR YCNK"/>
    <property type="match status" value="1"/>
</dbReference>
<dbReference type="Proteomes" id="UP000247978">
    <property type="component" value="Unassembled WGS sequence"/>
</dbReference>
<name>A0A2V3VNG4_9BACI</name>
<sequence length="168" mass="18617">MNKFLFVPLLIVGLLIGCTSQVSLDPVEIDGDVESCAECNMGINEIEHATQVILEDGTPKIYDDIGCMVIDLNENDENVGIGYVHDHDSGEWIDMKEATYVQESTIHTPMNYGIIAFESGDDANSFQAAHGGDIFSYDELLQLNILDLKHGDEHDHDHHGEESDSHDE</sequence>
<protein>
    <submittedName>
        <fullName evidence="2">Copper chaperone NosL</fullName>
    </submittedName>
</protein>
<dbReference type="PROSITE" id="PS51257">
    <property type="entry name" value="PROKAR_LIPOPROTEIN"/>
    <property type="match status" value="1"/>
</dbReference>
<keyword evidence="1" id="KW-0732">Signal</keyword>
<dbReference type="Pfam" id="PF05573">
    <property type="entry name" value="NosL"/>
    <property type="match status" value="1"/>
</dbReference>
<dbReference type="SUPFAM" id="SSF160387">
    <property type="entry name" value="NosL/MerB-like"/>
    <property type="match status" value="1"/>
</dbReference>
<reference evidence="2 3" key="1">
    <citation type="submission" date="2018-05" db="EMBL/GenBank/DDBJ databases">
        <title>Genomic Encyclopedia of Type Strains, Phase IV (KMG-IV): sequencing the most valuable type-strain genomes for metagenomic binning, comparative biology and taxonomic classification.</title>
        <authorList>
            <person name="Goeker M."/>
        </authorList>
    </citation>
    <scope>NUCLEOTIDE SEQUENCE [LARGE SCALE GENOMIC DNA]</scope>
    <source>
        <strain evidence="2 3">DSM 28556</strain>
    </source>
</reference>
<proteinExistence type="predicted"/>
<feature type="chain" id="PRO_5016031403" evidence="1">
    <location>
        <begin position="25"/>
        <end position="168"/>
    </location>
</feature>
<feature type="signal peptide" evidence="1">
    <location>
        <begin position="1"/>
        <end position="24"/>
    </location>
</feature>
<keyword evidence="3" id="KW-1185">Reference proteome</keyword>
<evidence type="ECO:0000256" key="1">
    <source>
        <dbReference type="SAM" id="SignalP"/>
    </source>
</evidence>
<dbReference type="PANTHER" id="PTHR41247:SF1">
    <property type="entry name" value="HTH-TYPE TRANSCRIPTIONAL REPRESSOR YCNK"/>
    <property type="match status" value="1"/>
</dbReference>
<dbReference type="EMBL" id="QJJQ01000019">
    <property type="protein sequence ID" value="PXW82348.1"/>
    <property type="molecule type" value="Genomic_DNA"/>
</dbReference>